<gene>
    <name evidence="1" type="ORF">AB0L16_12270</name>
</gene>
<protein>
    <submittedName>
        <fullName evidence="1">Uncharacterized protein</fullName>
    </submittedName>
</protein>
<dbReference type="RefSeq" id="WP_109278954.1">
    <property type="nucleotide sequence ID" value="NZ_JBFAUK010000007.1"/>
</dbReference>
<sequence length="68" mass="7523">MFWPMTAIALGFCGIAALGVLTARVLVQVRRLAREIDVSSRRITRATEELERAATPLAARAARTLRQE</sequence>
<dbReference type="EMBL" id="JBFAUK010000007">
    <property type="protein sequence ID" value="MEV5507237.1"/>
    <property type="molecule type" value="Genomic_DNA"/>
</dbReference>
<reference evidence="1 2" key="1">
    <citation type="submission" date="2024-06" db="EMBL/GenBank/DDBJ databases">
        <title>The Natural Products Discovery Center: Release of the First 8490 Sequenced Strains for Exploring Actinobacteria Biosynthetic Diversity.</title>
        <authorList>
            <person name="Kalkreuter E."/>
            <person name="Kautsar S.A."/>
            <person name="Yang D."/>
            <person name="Bader C.D."/>
            <person name="Teijaro C.N."/>
            <person name="Fluegel L."/>
            <person name="Davis C.M."/>
            <person name="Simpson J.R."/>
            <person name="Lauterbach L."/>
            <person name="Steele A.D."/>
            <person name="Gui C."/>
            <person name="Meng S."/>
            <person name="Li G."/>
            <person name="Viehrig K."/>
            <person name="Ye F."/>
            <person name="Su P."/>
            <person name="Kiefer A.F."/>
            <person name="Nichols A."/>
            <person name="Cepeda A.J."/>
            <person name="Yan W."/>
            <person name="Fan B."/>
            <person name="Jiang Y."/>
            <person name="Adhikari A."/>
            <person name="Zheng C.-J."/>
            <person name="Schuster L."/>
            <person name="Cowan T.M."/>
            <person name="Smanski M.J."/>
            <person name="Chevrette M.G."/>
            <person name="De Carvalho L.P.S."/>
            <person name="Shen B."/>
        </authorList>
    </citation>
    <scope>NUCLEOTIDE SEQUENCE [LARGE SCALE GENOMIC DNA]</scope>
    <source>
        <strain evidence="1 2">NPDC052347</strain>
    </source>
</reference>
<accession>A0ABV3JXN0</accession>
<organism evidence="1 2">
    <name type="scientific">Streptomyces orinoci</name>
    <name type="common">Streptoverticillium orinoci</name>
    <dbReference type="NCBI Taxonomy" id="67339"/>
    <lineage>
        <taxon>Bacteria</taxon>
        <taxon>Bacillati</taxon>
        <taxon>Actinomycetota</taxon>
        <taxon>Actinomycetes</taxon>
        <taxon>Kitasatosporales</taxon>
        <taxon>Streptomycetaceae</taxon>
        <taxon>Streptomyces</taxon>
    </lineage>
</organism>
<comment type="caution">
    <text evidence="1">The sequence shown here is derived from an EMBL/GenBank/DDBJ whole genome shotgun (WGS) entry which is preliminary data.</text>
</comment>
<proteinExistence type="predicted"/>
<keyword evidence="2" id="KW-1185">Reference proteome</keyword>
<name>A0ABV3JXN0_STRON</name>
<evidence type="ECO:0000313" key="1">
    <source>
        <dbReference type="EMBL" id="MEV5507237.1"/>
    </source>
</evidence>
<dbReference type="Proteomes" id="UP001552594">
    <property type="component" value="Unassembled WGS sequence"/>
</dbReference>
<evidence type="ECO:0000313" key="2">
    <source>
        <dbReference type="Proteomes" id="UP001552594"/>
    </source>
</evidence>